<evidence type="ECO:0000313" key="2">
    <source>
        <dbReference type="Proteomes" id="UP000789759"/>
    </source>
</evidence>
<reference evidence="1" key="1">
    <citation type="submission" date="2021-06" db="EMBL/GenBank/DDBJ databases">
        <authorList>
            <person name="Kallberg Y."/>
            <person name="Tangrot J."/>
            <person name="Rosling A."/>
        </authorList>
    </citation>
    <scope>NUCLEOTIDE SEQUENCE</scope>
    <source>
        <strain evidence="1">FL966</strain>
    </source>
</reference>
<dbReference type="EMBL" id="CAJVQA010001571">
    <property type="protein sequence ID" value="CAG8519124.1"/>
    <property type="molecule type" value="Genomic_DNA"/>
</dbReference>
<gene>
    <name evidence="1" type="ORF">CPELLU_LOCUS3297</name>
</gene>
<dbReference type="SUPFAM" id="SSF53067">
    <property type="entry name" value="Actin-like ATPase domain"/>
    <property type="match status" value="1"/>
</dbReference>
<dbReference type="PANTHER" id="PTHR14187:SF5">
    <property type="entry name" value="HEAT SHOCK 70 KDA PROTEIN 12A"/>
    <property type="match status" value="1"/>
</dbReference>
<dbReference type="PANTHER" id="PTHR14187">
    <property type="entry name" value="ALPHA KINASE/ELONGATION FACTOR 2 KINASE"/>
    <property type="match status" value="1"/>
</dbReference>
<organism evidence="1 2">
    <name type="scientific">Cetraspora pellucida</name>
    <dbReference type="NCBI Taxonomy" id="1433469"/>
    <lineage>
        <taxon>Eukaryota</taxon>
        <taxon>Fungi</taxon>
        <taxon>Fungi incertae sedis</taxon>
        <taxon>Mucoromycota</taxon>
        <taxon>Glomeromycotina</taxon>
        <taxon>Glomeromycetes</taxon>
        <taxon>Diversisporales</taxon>
        <taxon>Gigasporaceae</taxon>
        <taxon>Cetraspora</taxon>
    </lineage>
</organism>
<dbReference type="Gene3D" id="3.30.420.40">
    <property type="match status" value="2"/>
</dbReference>
<name>A0A9N9F9R9_9GLOM</name>
<accession>A0A9N9F9R9</accession>
<dbReference type="Gene3D" id="3.90.640.10">
    <property type="entry name" value="Actin, Chain A, domain 4"/>
    <property type="match status" value="1"/>
</dbReference>
<dbReference type="OrthoDB" id="2963168at2759"/>
<sequence>MNFDYHTYNLWAGNAYGKFKTNTVLRYDSEFKEVLAWGALGLAKNPGRRRSESVSKPVELFKLALGNLPEDLKPELPPKLHLQTEQRHKRAITDYLQKMGMLLPLFKPKKVMRECAFKANLISKVDSDRLQFTTERKAAAIYCITKKSLRDNFLKDSDTSFLIVDCGGGTVDLTTRKLLSNCELGEVTERSGDFCGSTFIDKEFLKFLGKIVGDGAIKLLREKHYGEMQYMIQEFCSNIKIPYTGDDQFTYDFDLDVEICPVLKQYVLGEAKTSLEEKEWIVEINNNDVKEMFDPIVERIIRLIKVQLENSHTCSAIFMVGGFSESKYLQNRVQTEFQDKVAHILVPPEPTAAVVRGAVIYGLRMNPSFYNIQDPSIKPIIKNRILKFTYGVEVGMISRFSTLAKRGTTTEVNQKFNGTFVPLFAYQSAMKFRIFITQKHEVECCLEEGVELLGELLVDLPDIDLGLDRKVKFSLCFGEEEIKASAVNSTNGQNYHTVFNLDTES</sequence>
<evidence type="ECO:0000313" key="1">
    <source>
        <dbReference type="EMBL" id="CAG8519124.1"/>
    </source>
</evidence>
<protein>
    <submittedName>
        <fullName evidence="1">8872_t:CDS:1</fullName>
    </submittedName>
</protein>
<dbReference type="Proteomes" id="UP000789759">
    <property type="component" value="Unassembled WGS sequence"/>
</dbReference>
<comment type="caution">
    <text evidence="1">The sequence shown here is derived from an EMBL/GenBank/DDBJ whole genome shotgun (WGS) entry which is preliminary data.</text>
</comment>
<proteinExistence type="predicted"/>
<keyword evidence="2" id="KW-1185">Reference proteome</keyword>
<dbReference type="InterPro" id="IPR043129">
    <property type="entry name" value="ATPase_NBD"/>
</dbReference>
<dbReference type="AlphaFoldDB" id="A0A9N9F9R9"/>